<evidence type="ECO:0000256" key="1">
    <source>
        <dbReference type="SAM" id="MobiDB-lite"/>
    </source>
</evidence>
<accession>A0ABS3X1J6</accession>
<dbReference type="EMBL" id="JAFFZN010000032">
    <property type="protein sequence ID" value="MBO8189242.1"/>
    <property type="molecule type" value="Genomic_DNA"/>
</dbReference>
<gene>
    <name evidence="2" type="ORF">JW592_27870</name>
</gene>
<evidence type="ECO:0000313" key="2">
    <source>
        <dbReference type="EMBL" id="MBO8189242.1"/>
    </source>
</evidence>
<protein>
    <submittedName>
        <fullName evidence="2">Uncharacterized protein</fullName>
    </submittedName>
</protein>
<dbReference type="RefSeq" id="WP_209268010.1">
    <property type="nucleotide sequence ID" value="NZ_JAFFZN010000032.1"/>
</dbReference>
<name>A0ABS3X1J6_9ACTN</name>
<feature type="compositionally biased region" description="Low complexity" evidence="1">
    <location>
        <begin position="235"/>
        <end position="249"/>
    </location>
</feature>
<evidence type="ECO:0000313" key="3">
    <source>
        <dbReference type="Proteomes" id="UP001518976"/>
    </source>
</evidence>
<sequence length="249" mass="27585">MTLHPLFAAYPHIPPPQARVDAHVLDGGEVPAVHLTRYPVLDRIPPEWEEPSGLRLHLAVMDERLWRHYAPRPPRGEPETGHGGLREEWEDAGRDRLRFMQSASVLASRAEPPEPPELRVDTLLATHPAARAVGVVVDRGTAVVGLRTRSPGLGDEGAGYTVTMQAAEPRDAGPVELYASALWAWALWWTDRAQELSDRDRVLGEVPPPPLELDVVEAWTPHRVRLERPARTEWSSSPSSSPSPGDEEP</sequence>
<comment type="caution">
    <text evidence="2">The sequence shown here is derived from an EMBL/GenBank/DDBJ whole genome shotgun (WGS) entry which is preliminary data.</text>
</comment>
<organism evidence="2 3">
    <name type="scientific">Streptomyces spirodelae</name>
    <dbReference type="NCBI Taxonomy" id="2812904"/>
    <lineage>
        <taxon>Bacteria</taxon>
        <taxon>Bacillati</taxon>
        <taxon>Actinomycetota</taxon>
        <taxon>Actinomycetes</taxon>
        <taxon>Kitasatosporales</taxon>
        <taxon>Streptomycetaceae</taxon>
        <taxon>Streptomyces</taxon>
    </lineage>
</organism>
<feature type="region of interest" description="Disordered" evidence="1">
    <location>
        <begin position="227"/>
        <end position="249"/>
    </location>
</feature>
<dbReference type="Proteomes" id="UP001518976">
    <property type="component" value="Unassembled WGS sequence"/>
</dbReference>
<keyword evidence="3" id="KW-1185">Reference proteome</keyword>
<proteinExistence type="predicted"/>
<reference evidence="2 3" key="1">
    <citation type="submission" date="2021-02" db="EMBL/GenBank/DDBJ databases">
        <title>Streptomyces spirodelae sp. nov., isolated from duckweed.</title>
        <authorList>
            <person name="Saimee Y."/>
            <person name="Duangmal K."/>
        </authorList>
    </citation>
    <scope>NUCLEOTIDE SEQUENCE [LARGE SCALE GENOMIC DNA]</scope>
    <source>
        <strain evidence="2 3">DW4-2</strain>
    </source>
</reference>